<gene>
    <name evidence="1" type="ORF">Q2100_09845</name>
</gene>
<organism evidence="1 2">
    <name type="scientific">Mycolicibacterium arseniciresistens</name>
    <dbReference type="NCBI Taxonomy" id="3062257"/>
    <lineage>
        <taxon>Bacteria</taxon>
        <taxon>Bacillati</taxon>
        <taxon>Actinomycetota</taxon>
        <taxon>Actinomycetes</taxon>
        <taxon>Mycobacteriales</taxon>
        <taxon>Mycobacteriaceae</taxon>
        <taxon>Mycolicibacterium</taxon>
    </lineage>
</organism>
<proteinExistence type="predicted"/>
<comment type="caution">
    <text evidence="1">The sequence shown here is derived from an EMBL/GenBank/DDBJ whole genome shotgun (WGS) entry which is preliminary data.</text>
</comment>
<name>A0ABT8UIM5_9MYCO</name>
<keyword evidence="2" id="KW-1185">Reference proteome</keyword>
<dbReference type="EMBL" id="JAUMSQ010000051">
    <property type="protein sequence ID" value="MDO3636044.1"/>
    <property type="molecule type" value="Genomic_DNA"/>
</dbReference>
<evidence type="ECO:0000313" key="1">
    <source>
        <dbReference type="EMBL" id="MDO3636044.1"/>
    </source>
</evidence>
<evidence type="ECO:0000313" key="2">
    <source>
        <dbReference type="Proteomes" id="UP001168823"/>
    </source>
</evidence>
<reference evidence="1" key="1">
    <citation type="submission" date="2023-07" db="EMBL/GenBank/DDBJ databases">
        <title>Mycolicibacterium sp. nov., a novel bacterial species.</title>
        <authorList>
            <person name="Cao Y."/>
        </authorList>
    </citation>
    <scope>NUCLEOTIDE SEQUENCE</scope>
    <source>
        <strain evidence="1">KC 300</strain>
    </source>
</reference>
<dbReference type="Proteomes" id="UP001168823">
    <property type="component" value="Unassembled WGS sequence"/>
</dbReference>
<dbReference type="RefSeq" id="WP_302913897.1">
    <property type="nucleotide sequence ID" value="NZ_JAUMSQ010000051.1"/>
</dbReference>
<protein>
    <recommendedName>
        <fullName evidence="3">Prevent-host-death protein</fullName>
    </recommendedName>
</protein>
<sequence>MLEVEYVSVEELQRRADELVHRATAGEYFGVLVDGRVVAWLVPPAAEG</sequence>
<accession>A0ABT8UIM5</accession>
<evidence type="ECO:0008006" key="3">
    <source>
        <dbReference type="Google" id="ProtNLM"/>
    </source>
</evidence>